<dbReference type="Proteomes" id="UP000325957">
    <property type="component" value="Unassembled WGS sequence"/>
</dbReference>
<evidence type="ECO:0000313" key="3">
    <source>
        <dbReference type="EMBL" id="KAA9394187.1"/>
    </source>
</evidence>
<reference evidence="3 4" key="1">
    <citation type="submission" date="2019-05" db="EMBL/GenBank/DDBJ databases">
        <title>Kocuria coralli sp. nov., a novel actinobacterium isolated from coral reef seawater.</title>
        <authorList>
            <person name="Li J."/>
        </authorList>
    </citation>
    <scope>NUCLEOTIDE SEQUENCE [LARGE SCALE GENOMIC DNA]</scope>
    <source>
        <strain evidence="3 4">SCSIO 13007</strain>
    </source>
</reference>
<dbReference type="Gene3D" id="3.40.50.1240">
    <property type="entry name" value="Phosphoglycerate mutase-like"/>
    <property type="match status" value="1"/>
</dbReference>
<feature type="active site" description="Tele-phosphohistidine intermediate" evidence="1">
    <location>
        <position position="7"/>
    </location>
</feature>
<dbReference type="PANTHER" id="PTHR48100">
    <property type="entry name" value="BROAD-SPECIFICITY PHOSPHATASE YOR283W-RELATED"/>
    <property type="match status" value="1"/>
</dbReference>
<dbReference type="Pfam" id="PF00300">
    <property type="entry name" value="His_Phos_1"/>
    <property type="match status" value="1"/>
</dbReference>
<dbReference type="EMBL" id="SZWF01000008">
    <property type="protein sequence ID" value="KAA9394187.1"/>
    <property type="molecule type" value="Genomic_DNA"/>
</dbReference>
<organism evidence="3 4">
    <name type="scientific">Kocuria coralli</name>
    <dbReference type="NCBI Taxonomy" id="1461025"/>
    <lineage>
        <taxon>Bacteria</taxon>
        <taxon>Bacillati</taxon>
        <taxon>Actinomycetota</taxon>
        <taxon>Actinomycetes</taxon>
        <taxon>Micrococcales</taxon>
        <taxon>Micrococcaceae</taxon>
        <taxon>Kocuria</taxon>
    </lineage>
</organism>
<dbReference type="CDD" id="cd07067">
    <property type="entry name" value="HP_PGM_like"/>
    <property type="match status" value="1"/>
</dbReference>
<dbReference type="PIRSF" id="PIRSF000709">
    <property type="entry name" value="6PFK_2-Ptase"/>
    <property type="match status" value="1"/>
</dbReference>
<dbReference type="InterPro" id="IPR029033">
    <property type="entry name" value="His_PPase_superfam"/>
</dbReference>
<name>A0A5J5KWN6_9MICC</name>
<feature type="binding site" evidence="2">
    <location>
        <position position="58"/>
    </location>
    <ligand>
        <name>substrate</name>
    </ligand>
</feature>
<dbReference type="OrthoDB" id="4697614at2"/>
<sequence>MLAFMRHGQTDWNQAARLQGRADIPLNEVGREQALEAARLLRDADPGWDLVVTSPLGRARETGRIVAEELGIELGPAYEDLVERSFGANEGQSVAGISLEDYERLLTVAEPEDEVVARGVGGLREVQREFPGRNVLVVAHGTLIRFTVAFLHGTEPRRVRNAEVVPLDEALVGVPSHS</sequence>
<proteinExistence type="predicted"/>
<gene>
    <name evidence="3" type="ORF">FCK90_08010</name>
</gene>
<evidence type="ECO:0000256" key="1">
    <source>
        <dbReference type="PIRSR" id="PIRSR613078-1"/>
    </source>
</evidence>
<dbReference type="GO" id="GO:0016791">
    <property type="term" value="F:phosphatase activity"/>
    <property type="evidence" value="ECO:0007669"/>
    <property type="project" value="TreeGrafter"/>
</dbReference>
<dbReference type="InterPro" id="IPR050275">
    <property type="entry name" value="PGM_Phosphatase"/>
</dbReference>
<dbReference type="SMART" id="SM00855">
    <property type="entry name" value="PGAM"/>
    <property type="match status" value="1"/>
</dbReference>
<dbReference type="SUPFAM" id="SSF53254">
    <property type="entry name" value="Phosphoglycerate mutase-like"/>
    <property type="match status" value="1"/>
</dbReference>
<evidence type="ECO:0000256" key="2">
    <source>
        <dbReference type="PIRSR" id="PIRSR613078-2"/>
    </source>
</evidence>
<feature type="active site" description="Proton donor/acceptor" evidence="1">
    <location>
        <position position="83"/>
    </location>
</feature>
<dbReference type="PANTHER" id="PTHR48100:SF59">
    <property type="entry name" value="ADENOSYLCOBALAMIN_ALPHA-RIBAZOLE PHOSPHATASE"/>
    <property type="match status" value="1"/>
</dbReference>
<protein>
    <submittedName>
        <fullName evidence="3">Histidine phosphatase family protein</fullName>
    </submittedName>
</protein>
<evidence type="ECO:0000313" key="4">
    <source>
        <dbReference type="Proteomes" id="UP000325957"/>
    </source>
</evidence>
<accession>A0A5J5KWN6</accession>
<dbReference type="GO" id="GO:0005737">
    <property type="term" value="C:cytoplasm"/>
    <property type="evidence" value="ECO:0007669"/>
    <property type="project" value="TreeGrafter"/>
</dbReference>
<keyword evidence="4" id="KW-1185">Reference proteome</keyword>
<dbReference type="AlphaFoldDB" id="A0A5J5KWN6"/>
<comment type="caution">
    <text evidence="3">The sequence shown here is derived from an EMBL/GenBank/DDBJ whole genome shotgun (WGS) entry which is preliminary data.</text>
</comment>
<feature type="binding site" evidence="2">
    <location>
        <begin position="6"/>
        <end position="13"/>
    </location>
    <ligand>
        <name>substrate</name>
    </ligand>
</feature>
<dbReference type="InterPro" id="IPR013078">
    <property type="entry name" value="His_Pase_superF_clade-1"/>
</dbReference>